<dbReference type="STRING" id="1003195.SCATT_57190"/>
<evidence type="ECO:0000313" key="3">
    <source>
        <dbReference type="Proteomes" id="UP000007842"/>
    </source>
</evidence>
<protein>
    <submittedName>
        <fullName evidence="2">Uncharacterized protein</fullName>
    </submittedName>
</protein>
<keyword evidence="1" id="KW-1133">Transmembrane helix</keyword>
<dbReference type="KEGG" id="sct:SCAT_5719"/>
<keyword evidence="1" id="KW-0812">Transmembrane</keyword>
<reference evidence="3" key="1">
    <citation type="submission" date="2011-12" db="EMBL/GenBank/DDBJ databases">
        <title>Complete genome sequence of Streptomyces cattleya strain DSM 46488.</title>
        <authorList>
            <person name="Ou H.-Y."/>
            <person name="Li P."/>
            <person name="Zhao C."/>
            <person name="O'Hagan D."/>
            <person name="Deng Z."/>
        </authorList>
    </citation>
    <scope>NUCLEOTIDE SEQUENCE [LARGE SCALE GENOMIC DNA]</scope>
    <source>
        <strain evidence="3">ATCC 35852 / DSM 46488 / JCM 4925 / NBRC 14057 / NRRL 8057</strain>
    </source>
</reference>
<dbReference type="eggNOG" id="ENOG502ZSHI">
    <property type="taxonomic scope" value="Bacteria"/>
</dbReference>
<dbReference type="RefSeq" id="WP_014146420.1">
    <property type="nucleotide sequence ID" value="NC_016111.1"/>
</dbReference>
<evidence type="ECO:0000313" key="2">
    <source>
        <dbReference type="EMBL" id="AEW98090.1"/>
    </source>
</evidence>
<dbReference type="HOGENOM" id="CLU_148719_1_0_11"/>
<organism evidence="2 3">
    <name type="scientific">Streptantibioticus cattleyicolor (strain ATCC 35852 / DSM 46488 / JCM 4925 / NBRC 14057 / NRRL 8057)</name>
    <name type="common">Streptomyces cattleya</name>
    <dbReference type="NCBI Taxonomy" id="1003195"/>
    <lineage>
        <taxon>Bacteria</taxon>
        <taxon>Bacillati</taxon>
        <taxon>Actinomycetota</taxon>
        <taxon>Actinomycetes</taxon>
        <taxon>Kitasatosporales</taxon>
        <taxon>Streptomycetaceae</taxon>
        <taxon>Streptantibioticus</taxon>
    </lineage>
</organism>
<sequence>MKTTAEALNEIEGFLLWEGEKHRARERAHAFASGLPWLTDSQRADLEQRYVRDQLDLSRACLVRIAQRSGELRAEYEAVYAALKRRLAGRLLACAVVACAALVLWACGSR</sequence>
<evidence type="ECO:0000256" key="1">
    <source>
        <dbReference type="SAM" id="Phobius"/>
    </source>
</evidence>
<name>F8JTZ2_STREN</name>
<accession>F8JTZ2</accession>
<accession>G8WYF9</accession>
<dbReference type="AlphaFoldDB" id="F8JTZ2"/>
<proteinExistence type="predicted"/>
<feature type="transmembrane region" description="Helical" evidence="1">
    <location>
        <begin position="87"/>
        <end position="106"/>
    </location>
</feature>
<dbReference type="Proteomes" id="UP000007842">
    <property type="component" value="Chromosome"/>
</dbReference>
<dbReference type="OrthoDB" id="3855296at2"/>
<gene>
    <name evidence="2" type="ordered locus">SCATT_57190</name>
</gene>
<dbReference type="PATRIC" id="fig|1003195.11.peg.7132"/>
<keyword evidence="1" id="KW-0472">Membrane</keyword>
<dbReference type="EMBL" id="CP003219">
    <property type="protein sequence ID" value="AEW98090.1"/>
    <property type="molecule type" value="Genomic_DNA"/>
</dbReference>
<keyword evidence="3" id="KW-1185">Reference proteome</keyword>
<dbReference type="KEGG" id="scy:SCATT_57190"/>